<evidence type="ECO:0000256" key="2">
    <source>
        <dbReference type="ARBA" id="ARBA00023002"/>
    </source>
</evidence>
<comment type="similarity">
    <text evidence="1">Belongs to the short-chain dehydrogenases/reductases (SDR) family.</text>
</comment>
<evidence type="ECO:0000313" key="4">
    <source>
        <dbReference type="EMBL" id="RKN29116.1"/>
    </source>
</evidence>
<sequence length="250" mass="26152">MGRVDGRVAIVTGGARGMGAAIVRAFAAEGAKVVIADILDAEGQALEAELGDRTRYRHLDITDHARWQELVRETEEQLGPLSILVNNAAVQLPGTIVDQDPDTFRKVLDVNLYGTWLGMHNAVPALRRAGGGVVVNISSLAGLAGFERLGAYVASKWGVRGLTKTAALELARDNIRAVSVHPGPIRTPMHPPAADPMLAALPIPRIGEPEEVASMVLFLVAEATFSTGSEFVIDGGAAIGSPGQSPVGNG</sequence>
<dbReference type="Proteomes" id="UP000275865">
    <property type="component" value="Unassembled WGS sequence"/>
</dbReference>
<dbReference type="Gene3D" id="3.40.50.720">
    <property type="entry name" value="NAD(P)-binding Rossmann-like Domain"/>
    <property type="match status" value="1"/>
</dbReference>
<keyword evidence="2" id="KW-0560">Oxidoreductase</keyword>
<dbReference type="EMBL" id="RAZT01000012">
    <property type="protein sequence ID" value="RKN29116.1"/>
    <property type="molecule type" value="Genomic_DNA"/>
</dbReference>
<dbReference type="InterPro" id="IPR036291">
    <property type="entry name" value="NAD(P)-bd_dom_sf"/>
</dbReference>
<dbReference type="RefSeq" id="WP_120690170.1">
    <property type="nucleotide sequence ID" value="NZ_RAZT01000012.1"/>
</dbReference>
<protein>
    <submittedName>
        <fullName evidence="4">SDR family oxidoreductase</fullName>
    </submittedName>
</protein>
<reference evidence="4 5" key="1">
    <citation type="submission" date="2018-09" db="EMBL/GenBank/DDBJ databases">
        <title>Micromonospora sp. nov. MS1-9, isolated from a root of Musa sp.</title>
        <authorList>
            <person name="Kuncharoen N."/>
            <person name="Kudo T."/>
            <person name="Ohkuma M."/>
            <person name="Yuki M."/>
            <person name="Tanasupawat S."/>
        </authorList>
    </citation>
    <scope>NUCLEOTIDE SEQUENCE [LARGE SCALE GENOMIC DNA]</scope>
    <source>
        <strain evidence="4 5">MS1-9</strain>
    </source>
</reference>
<dbReference type="FunFam" id="3.40.50.720:FF:000084">
    <property type="entry name" value="Short-chain dehydrogenase reductase"/>
    <property type="match status" value="1"/>
</dbReference>
<dbReference type="PRINTS" id="PR00081">
    <property type="entry name" value="GDHRDH"/>
</dbReference>
<dbReference type="InterPro" id="IPR002347">
    <property type="entry name" value="SDR_fam"/>
</dbReference>
<feature type="domain" description="Ketoreductase" evidence="3">
    <location>
        <begin position="7"/>
        <end position="188"/>
    </location>
</feature>
<comment type="caution">
    <text evidence="4">The sequence shown here is derived from an EMBL/GenBank/DDBJ whole genome shotgun (WGS) entry which is preliminary data.</text>
</comment>
<dbReference type="PANTHER" id="PTHR24321:SF15">
    <property type="entry name" value="OXIDOREDUCTASE UCPA"/>
    <property type="match status" value="1"/>
</dbReference>
<dbReference type="AlphaFoldDB" id="A0A3A9YBK9"/>
<dbReference type="PROSITE" id="PS00061">
    <property type="entry name" value="ADH_SHORT"/>
    <property type="match status" value="1"/>
</dbReference>
<accession>A0A3A9YBK9</accession>
<dbReference type="PRINTS" id="PR00080">
    <property type="entry name" value="SDRFAMILY"/>
</dbReference>
<organism evidence="4 5">
    <name type="scientific">Micromonospora musae</name>
    <dbReference type="NCBI Taxonomy" id="1894970"/>
    <lineage>
        <taxon>Bacteria</taxon>
        <taxon>Bacillati</taxon>
        <taxon>Actinomycetota</taxon>
        <taxon>Actinomycetes</taxon>
        <taxon>Micromonosporales</taxon>
        <taxon>Micromonosporaceae</taxon>
        <taxon>Micromonospora</taxon>
    </lineage>
</organism>
<dbReference type="Pfam" id="PF13561">
    <property type="entry name" value="adh_short_C2"/>
    <property type="match status" value="1"/>
</dbReference>
<evidence type="ECO:0000259" key="3">
    <source>
        <dbReference type="SMART" id="SM00822"/>
    </source>
</evidence>
<dbReference type="PANTHER" id="PTHR24321">
    <property type="entry name" value="DEHYDROGENASES, SHORT CHAIN"/>
    <property type="match status" value="1"/>
</dbReference>
<name>A0A3A9YBK9_9ACTN</name>
<dbReference type="SUPFAM" id="SSF51735">
    <property type="entry name" value="NAD(P)-binding Rossmann-fold domains"/>
    <property type="match status" value="1"/>
</dbReference>
<evidence type="ECO:0000313" key="5">
    <source>
        <dbReference type="Proteomes" id="UP000275865"/>
    </source>
</evidence>
<proteinExistence type="inferred from homology"/>
<dbReference type="SMART" id="SM00822">
    <property type="entry name" value="PKS_KR"/>
    <property type="match status" value="1"/>
</dbReference>
<evidence type="ECO:0000256" key="1">
    <source>
        <dbReference type="ARBA" id="ARBA00006484"/>
    </source>
</evidence>
<gene>
    <name evidence="4" type="ORF">D7044_23170</name>
</gene>
<dbReference type="InterPro" id="IPR057326">
    <property type="entry name" value="KR_dom"/>
</dbReference>
<dbReference type="GO" id="GO:0016491">
    <property type="term" value="F:oxidoreductase activity"/>
    <property type="evidence" value="ECO:0007669"/>
    <property type="project" value="UniProtKB-KW"/>
</dbReference>
<dbReference type="InterPro" id="IPR020904">
    <property type="entry name" value="Sc_DH/Rdtase_CS"/>
</dbReference>